<dbReference type="Gene3D" id="2.40.30.170">
    <property type="match status" value="1"/>
</dbReference>
<dbReference type="EMBL" id="SNXE01000002">
    <property type="protein sequence ID" value="TDP11804.1"/>
    <property type="molecule type" value="Genomic_DNA"/>
</dbReference>
<dbReference type="Pfam" id="PF25954">
    <property type="entry name" value="Beta-barrel_RND_2"/>
    <property type="match status" value="1"/>
</dbReference>
<evidence type="ECO:0000313" key="7">
    <source>
        <dbReference type="Proteomes" id="UP000295357"/>
    </source>
</evidence>
<name>A0A4R6NAZ4_9BURK</name>
<organism evidence="6 7">
    <name type="scientific">Roseateles asaccharophilus</name>
    <dbReference type="NCBI Taxonomy" id="582607"/>
    <lineage>
        <taxon>Bacteria</taxon>
        <taxon>Pseudomonadati</taxon>
        <taxon>Pseudomonadota</taxon>
        <taxon>Betaproteobacteria</taxon>
        <taxon>Burkholderiales</taxon>
        <taxon>Sphaerotilaceae</taxon>
        <taxon>Roseateles</taxon>
    </lineage>
</organism>
<keyword evidence="7" id="KW-1185">Reference proteome</keyword>
<reference evidence="6 7" key="1">
    <citation type="submission" date="2019-03" db="EMBL/GenBank/DDBJ databases">
        <title>Genomic Encyclopedia of Type Strains, Phase IV (KMG-IV): sequencing the most valuable type-strain genomes for metagenomic binning, comparative biology and taxonomic classification.</title>
        <authorList>
            <person name="Goeker M."/>
        </authorList>
    </citation>
    <scope>NUCLEOTIDE SEQUENCE [LARGE SCALE GENOMIC DNA]</scope>
    <source>
        <strain evidence="6 7">DSM 25082</strain>
    </source>
</reference>
<dbReference type="Gene3D" id="2.40.420.20">
    <property type="match status" value="1"/>
</dbReference>
<dbReference type="Proteomes" id="UP000295357">
    <property type="component" value="Unassembled WGS sequence"/>
</dbReference>
<evidence type="ECO:0000259" key="4">
    <source>
        <dbReference type="Pfam" id="PF25917"/>
    </source>
</evidence>
<dbReference type="PANTHER" id="PTHR30469:SF11">
    <property type="entry name" value="BLL4320 PROTEIN"/>
    <property type="match status" value="1"/>
</dbReference>
<dbReference type="Pfam" id="PF25917">
    <property type="entry name" value="BSH_RND"/>
    <property type="match status" value="1"/>
</dbReference>
<dbReference type="InterPro" id="IPR058624">
    <property type="entry name" value="MdtA-like_HH"/>
</dbReference>
<dbReference type="Gene3D" id="1.10.287.470">
    <property type="entry name" value="Helix hairpin bin"/>
    <property type="match status" value="1"/>
</dbReference>
<evidence type="ECO:0000313" key="6">
    <source>
        <dbReference type="EMBL" id="TDP11804.1"/>
    </source>
</evidence>
<dbReference type="SUPFAM" id="SSF111369">
    <property type="entry name" value="HlyD-like secretion proteins"/>
    <property type="match status" value="1"/>
</dbReference>
<dbReference type="AlphaFoldDB" id="A0A4R6NAZ4"/>
<proteinExistence type="inferred from homology"/>
<evidence type="ECO:0000259" key="3">
    <source>
        <dbReference type="Pfam" id="PF25876"/>
    </source>
</evidence>
<dbReference type="FunFam" id="2.40.30.170:FF:000010">
    <property type="entry name" value="Efflux RND transporter periplasmic adaptor subunit"/>
    <property type="match status" value="1"/>
</dbReference>
<sequence length="387" mass="40693">MGIKKLHSVVAVLAIAGLSVFAWWWQKQPVSTPAASAKAGGAPSGGPGAGGPVSVEAGRVQTMSMADEAQAVGTLRARQSVTLKPEISGRVVKLGFGDGQGVRRGQLLVQLDDALQAAQLQQAEAQAAIARTQLARNRELLAQSFVSPSVVDQAEATLKVAEAQVALAKAQLERLQVRAPFDGVAGIRQVNLGDYVKDGSELVSLEDASSMWVDFRLPERFVPRLRLGQAVAVTLDALPGREFEAQIEALDAQLDTNGRSMLVRARLKGDTAALRTGLFARVKVVFALREQALVVPEEALVPQGGKQFVIKLVPAGEGKPGLMSERIEARLGVRVPGKVELLEGVKAGDLVVTAGQARLMRGGPQAVKLVDLDKPAAPKAAASAASR</sequence>
<dbReference type="Pfam" id="PF25876">
    <property type="entry name" value="HH_MFP_RND"/>
    <property type="match status" value="1"/>
</dbReference>
<keyword evidence="2" id="KW-0175">Coiled coil</keyword>
<feature type="coiled-coil region" evidence="2">
    <location>
        <begin position="108"/>
        <end position="178"/>
    </location>
</feature>
<comment type="caution">
    <text evidence="6">The sequence shown here is derived from an EMBL/GenBank/DDBJ whole genome shotgun (WGS) entry which is preliminary data.</text>
</comment>
<gene>
    <name evidence="6" type="ORF">DFR39_102184</name>
</gene>
<feature type="domain" description="Multidrug resistance protein MdtA-like alpha-helical hairpin" evidence="3">
    <location>
        <begin position="117"/>
        <end position="174"/>
    </location>
</feature>
<dbReference type="GO" id="GO:1990281">
    <property type="term" value="C:efflux pump complex"/>
    <property type="evidence" value="ECO:0007669"/>
    <property type="project" value="TreeGrafter"/>
</dbReference>
<feature type="domain" description="Multidrug resistance protein MdtA-like barrel-sandwich hybrid" evidence="4">
    <location>
        <begin position="80"/>
        <end position="201"/>
    </location>
</feature>
<dbReference type="InterPro" id="IPR006143">
    <property type="entry name" value="RND_pump_MFP"/>
</dbReference>
<protein>
    <submittedName>
        <fullName evidence="6">Membrane fusion protein (Multidrug efflux system)</fullName>
    </submittedName>
</protein>
<dbReference type="Gene3D" id="2.40.50.100">
    <property type="match status" value="1"/>
</dbReference>
<evidence type="ECO:0000256" key="1">
    <source>
        <dbReference type="ARBA" id="ARBA00009477"/>
    </source>
</evidence>
<feature type="domain" description="CusB-like beta-barrel" evidence="5">
    <location>
        <begin position="211"/>
        <end position="284"/>
    </location>
</feature>
<accession>A0A4R6NAZ4</accession>
<dbReference type="InterPro" id="IPR058792">
    <property type="entry name" value="Beta-barrel_RND_2"/>
</dbReference>
<dbReference type="RefSeq" id="WP_162849432.1">
    <property type="nucleotide sequence ID" value="NZ_JAUFPJ010000002.1"/>
</dbReference>
<dbReference type="InterPro" id="IPR058625">
    <property type="entry name" value="MdtA-like_BSH"/>
</dbReference>
<dbReference type="NCBIfam" id="TIGR01730">
    <property type="entry name" value="RND_mfp"/>
    <property type="match status" value="1"/>
</dbReference>
<comment type="similarity">
    <text evidence="1">Belongs to the membrane fusion protein (MFP) (TC 8.A.1) family.</text>
</comment>
<evidence type="ECO:0000256" key="2">
    <source>
        <dbReference type="SAM" id="Coils"/>
    </source>
</evidence>
<evidence type="ECO:0000259" key="5">
    <source>
        <dbReference type="Pfam" id="PF25954"/>
    </source>
</evidence>
<dbReference type="PANTHER" id="PTHR30469">
    <property type="entry name" value="MULTIDRUG RESISTANCE PROTEIN MDTA"/>
    <property type="match status" value="1"/>
</dbReference>
<dbReference type="GO" id="GO:0015562">
    <property type="term" value="F:efflux transmembrane transporter activity"/>
    <property type="evidence" value="ECO:0007669"/>
    <property type="project" value="TreeGrafter"/>
</dbReference>